<feature type="region of interest" description="Disordered" evidence="1">
    <location>
        <begin position="41"/>
        <end position="83"/>
    </location>
</feature>
<evidence type="ECO:0000313" key="2">
    <source>
        <dbReference type="EMBL" id="KLL12079.1"/>
    </source>
</evidence>
<dbReference type="Proteomes" id="UP000035425">
    <property type="component" value="Unassembled WGS sequence"/>
</dbReference>
<reference evidence="2 3" key="1">
    <citation type="submission" date="2014-12" db="EMBL/GenBank/DDBJ databases">
        <title>Frankia sp. BMG5.1 draft genome.</title>
        <authorList>
            <person name="Gtari M."/>
            <person name="Ghodhbane-Gtari F."/>
            <person name="Nouioui I."/>
            <person name="Ktari A."/>
            <person name="Hezbri K."/>
            <person name="Mimouni W."/>
            <person name="Sbissi I."/>
            <person name="Ayari A."/>
            <person name="Yamanaka T."/>
            <person name="Normand P."/>
            <person name="Tisa L.S."/>
            <person name="Boudabous A."/>
        </authorList>
    </citation>
    <scope>NUCLEOTIDE SEQUENCE [LARGE SCALE GENOMIC DNA]</scope>
    <source>
        <strain evidence="2 3">BMG5.1</strain>
    </source>
</reference>
<accession>A0ABR5F5V9</accession>
<dbReference type="Pfam" id="PF13822">
    <property type="entry name" value="ACC_epsilon"/>
    <property type="match status" value="1"/>
</dbReference>
<protein>
    <recommendedName>
        <fullName evidence="4">Acyl-CoA carboxylase epsilon subunit</fullName>
    </recommendedName>
</protein>
<name>A0ABR5F5V9_9ACTN</name>
<keyword evidence="3" id="KW-1185">Reference proteome</keyword>
<sequence length="83" mass="8722">MSSAGDGRAPRPHLQVVPTNASAEEIAALIAVLCLRTGAAAAPAPPSSAWSDRSATLRRTVHSGPDGWRWTGFTPGTRTRADW</sequence>
<dbReference type="EMBL" id="JWIO01000008">
    <property type="protein sequence ID" value="KLL12079.1"/>
    <property type="molecule type" value="Genomic_DNA"/>
</dbReference>
<organism evidence="2 3">
    <name type="scientific">Protofrankia coriariae</name>
    <dbReference type="NCBI Taxonomy" id="1562887"/>
    <lineage>
        <taxon>Bacteria</taxon>
        <taxon>Bacillati</taxon>
        <taxon>Actinomycetota</taxon>
        <taxon>Actinomycetes</taxon>
        <taxon>Frankiales</taxon>
        <taxon>Frankiaceae</taxon>
        <taxon>Protofrankia</taxon>
    </lineage>
</organism>
<evidence type="ECO:0000313" key="3">
    <source>
        <dbReference type="Proteomes" id="UP000035425"/>
    </source>
</evidence>
<evidence type="ECO:0008006" key="4">
    <source>
        <dbReference type="Google" id="ProtNLM"/>
    </source>
</evidence>
<comment type="caution">
    <text evidence="2">The sequence shown here is derived from an EMBL/GenBank/DDBJ whole genome shotgun (WGS) entry which is preliminary data.</text>
</comment>
<dbReference type="RefSeq" id="WP_047222342.1">
    <property type="nucleotide sequence ID" value="NZ_JWIO01000008.1"/>
</dbReference>
<evidence type="ECO:0000256" key="1">
    <source>
        <dbReference type="SAM" id="MobiDB-lite"/>
    </source>
</evidence>
<proteinExistence type="predicted"/>
<dbReference type="InterPro" id="IPR032716">
    <property type="entry name" value="ACC_epsilon"/>
</dbReference>
<gene>
    <name evidence="2" type="ORF">FrCorBMG51_07490</name>
</gene>